<dbReference type="PANTHER" id="PTHR42801">
    <property type="entry name" value="THIOREDOXIN-DEPENDENT PEROXIDE REDUCTASE"/>
    <property type="match status" value="1"/>
</dbReference>
<proteinExistence type="inferred from homology"/>
<dbReference type="InterPro" id="IPR013766">
    <property type="entry name" value="Thioredoxin_domain"/>
</dbReference>
<feature type="compositionally biased region" description="Low complexity" evidence="14">
    <location>
        <begin position="54"/>
        <end position="75"/>
    </location>
</feature>
<evidence type="ECO:0000256" key="5">
    <source>
        <dbReference type="ARBA" id="ARBA00022862"/>
    </source>
</evidence>
<feature type="compositionally biased region" description="Low complexity" evidence="14">
    <location>
        <begin position="243"/>
        <end position="259"/>
    </location>
</feature>
<dbReference type="RefSeq" id="XP_064705667.1">
    <property type="nucleotide sequence ID" value="XM_064846687.1"/>
</dbReference>
<dbReference type="GO" id="GO:0005634">
    <property type="term" value="C:nucleus"/>
    <property type="evidence" value="ECO:0007669"/>
    <property type="project" value="UniProtKB-SubCell"/>
</dbReference>
<dbReference type="GO" id="GO:0045454">
    <property type="term" value="P:cell redox homeostasis"/>
    <property type="evidence" value="ECO:0007669"/>
    <property type="project" value="TreeGrafter"/>
</dbReference>
<feature type="region of interest" description="Disordered" evidence="14">
    <location>
        <begin position="241"/>
        <end position="316"/>
    </location>
</feature>
<dbReference type="GO" id="GO:0005737">
    <property type="term" value="C:cytoplasm"/>
    <property type="evidence" value="ECO:0007669"/>
    <property type="project" value="TreeGrafter"/>
</dbReference>
<gene>
    <name evidence="16" type="ORF">LTR84_003092</name>
</gene>
<dbReference type="Gene3D" id="3.40.30.10">
    <property type="entry name" value="Glutaredoxin"/>
    <property type="match status" value="1"/>
</dbReference>
<protein>
    <recommendedName>
        <fullName evidence="3">thioredoxin-dependent peroxiredoxin</fullName>
        <ecNumber evidence="3">1.11.1.24</ecNumber>
    </recommendedName>
    <alternativeName>
        <fullName evidence="13">Nuclear thiol peroxidase</fullName>
    </alternativeName>
    <alternativeName>
        <fullName evidence="10">Thioredoxin peroxidase</fullName>
    </alternativeName>
</protein>
<evidence type="ECO:0000256" key="7">
    <source>
        <dbReference type="ARBA" id="ARBA00023157"/>
    </source>
</evidence>
<dbReference type="PANTHER" id="PTHR42801:SF23">
    <property type="entry name" value="PEROXIREDOXIN DOT5"/>
    <property type="match status" value="1"/>
</dbReference>
<dbReference type="FunFam" id="3.40.30.10:FF:000157">
    <property type="entry name" value="DOT5p Nuclear thiol peroxidase"/>
    <property type="match status" value="1"/>
</dbReference>
<name>A0AAV9NBH1_9EURO</name>
<evidence type="ECO:0000256" key="12">
    <source>
        <dbReference type="ARBA" id="ARBA00049091"/>
    </source>
</evidence>
<keyword evidence="17" id="KW-1185">Reference proteome</keyword>
<evidence type="ECO:0000256" key="11">
    <source>
        <dbReference type="ARBA" id="ARBA00038489"/>
    </source>
</evidence>
<dbReference type="SUPFAM" id="SSF52833">
    <property type="entry name" value="Thioredoxin-like"/>
    <property type="match status" value="1"/>
</dbReference>
<evidence type="ECO:0000256" key="1">
    <source>
        <dbReference type="ARBA" id="ARBA00004123"/>
    </source>
</evidence>
<keyword evidence="5" id="KW-0049">Antioxidant</keyword>
<feature type="compositionally biased region" description="Basic and acidic residues" evidence="14">
    <location>
        <begin position="260"/>
        <end position="279"/>
    </location>
</feature>
<evidence type="ECO:0000256" key="6">
    <source>
        <dbReference type="ARBA" id="ARBA00023002"/>
    </source>
</evidence>
<dbReference type="EC" id="1.11.1.24" evidence="3"/>
<evidence type="ECO:0000256" key="2">
    <source>
        <dbReference type="ARBA" id="ARBA00011245"/>
    </source>
</evidence>
<evidence type="ECO:0000313" key="17">
    <source>
        <dbReference type="Proteomes" id="UP001358417"/>
    </source>
</evidence>
<dbReference type="Proteomes" id="UP001358417">
    <property type="component" value="Unassembled WGS sequence"/>
</dbReference>
<evidence type="ECO:0000313" key="16">
    <source>
        <dbReference type="EMBL" id="KAK5051440.1"/>
    </source>
</evidence>
<dbReference type="InterPro" id="IPR050924">
    <property type="entry name" value="Peroxiredoxin_BCP/PrxQ"/>
</dbReference>
<dbReference type="PROSITE" id="PS51352">
    <property type="entry name" value="THIOREDOXIN_2"/>
    <property type="match status" value="1"/>
</dbReference>
<dbReference type="CDD" id="cd03017">
    <property type="entry name" value="PRX_BCP"/>
    <property type="match status" value="1"/>
</dbReference>
<feature type="compositionally biased region" description="Basic and acidic residues" evidence="14">
    <location>
        <begin position="1"/>
        <end position="11"/>
    </location>
</feature>
<sequence length="316" mass="32229">MPVELRKRPPPKETATPPPTAKRSSNPVKKLAEKAKEAVSGGPKNGGKKSTNGTATAAAPAAVAAEDPTPAPAVTKNGGAGSKIAVGETVDLEGFGGTVQTHDGKDTTLKKLVEESLAGVVIFTYPRASTPGCTTQACLFRDSYAPITGASLAVYGLSTDSPKANTTFATKQKLPYPLLCDPNATLTSAIGLKKPGPGKSTARGVIVIDKQGKIRVHEQAGPQKTLDVVLEYIKTEGFTETGAPSAVAAPPADDPAATEEAAKLADPKLLADPDVKMDEAPLISTPSREEAEAAETAAQVGETAAKIDSADGAVKA</sequence>
<dbReference type="GO" id="GO:0034599">
    <property type="term" value="P:cellular response to oxidative stress"/>
    <property type="evidence" value="ECO:0007669"/>
    <property type="project" value="UniProtKB-ARBA"/>
</dbReference>
<evidence type="ECO:0000256" key="8">
    <source>
        <dbReference type="ARBA" id="ARBA00023242"/>
    </source>
</evidence>
<evidence type="ECO:0000259" key="15">
    <source>
        <dbReference type="PROSITE" id="PS51352"/>
    </source>
</evidence>
<dbReference type="GeneID" id="89971286"/>
<feature type="compositionally biased region" description="Low complexity" evidence="14">
    <location>
        <begin position="294"/>
        <end position="304"/>
    </location>
</feature>
<comment type="subcellular location">
    <subcellularLocation>
        <location evidence="1">Nucleus</location>
    </subcellularLocation>
</comment>
<evidence type="ECO:0000256" key="3">
    <source>
        <dbReference type="ARBA" id="ARBA00013017"/>
    </source>
</evidence>
<keyword evidence="9" id="KW-0676">Redox-active center</keyword>
<keyword evidence="8" id="KW-0539">Nucleus</keyword>
<comment type="subunit">
    <text evidence="2">Monomer.</text>
</comment>
<dbReference type="GO" id="GO:0008379">
    <property type="term" value="F:thioredoxin peroxidase activity"/>
    <property type="evidence" value="ECO:0007669"/>
    <property type="project" value="TreeGrafter"/>
</dbReference>
<evidence type="ECO:0000256" key="4">
    <source>
        <dbReference type="ARBA" id="ARBA00022559"/>
    </source>
</evidence>
<comment type="similarity">
    <text evidence="11">Belongs to the peroxiredoxin family. BCP/PrxQ subfamily.</text>
</comment>
<dbReference type="InterPro" id="IPR000866">
    <property type="entry name" value="AhpC/TSA"/>
</dbReference>
<evidence type="ECO:0000256" key="10">
    <source>
        <dbReference type="ARBA" id="ARBA00032824"/>
    </source>
</evidence>
<dbReference type="AlphaFoldDB" id="A0AAV9NBH1"/>
<evidence type="ECO:0000256" key="13">
    <source>
        <dbReference type="ARBA" id="ARBA00077538"/>
    </source>
</evidence>
<keyword evidence="4" id="KW-0575">Peroxidase</keyword>
<keyword evidence="6" id="KW-0560">Oxidoreductase</keyword>
<evidence type="ECO:0000256" key="9">
    <source>
        <dbReference type="ARBA" id="ARBA00023284"/>
    </source>
</evidence>
<comment type="catalytic activity">
    <reaction evidence="12">
        <text>a hydroperoxide + [thioredoxin]-dithiol = an alcohol + [thioredoxin]-disulfide + H2O</text>
        <dbReference type="Rhea" id="RHEA:62620"/>
        <dbReference type="Rhea" id="RHEA-COMP:10698"/>
        <dbReference type="Rhea" id="RHEA-COMP:10700"/>
        <dbReference type="ChEBI" id="CHEBI:15377"/>
        <dbReference type="ChEBI" id="CHEBI:29950"/>
        <dbReference type="ChEBI" id="CHEBI:30879"/>
        <dbReference type="ChEBI" id="CHEBI:35924"/>
        <dbReference type="ChEBI" id="CHEBI:50058"/>
        <dbReference type="EC" id="1.11.1.24"/>
    </reaction>
</comment>
<dbReference type="InterPro" id="IPR036249">
    <property type="entry name" value="Thioredoxin-like_sf"/>
</dbReference>
<dbReference type="Pfam" id="PF00578">
    <property type="entry name" value="AhpC-TSA"/>
    <property type="match status" value="1"/>
</dbReference>
<feature type="domain" description="Thioredoxin" evidence="15">
    <location>
        <begin position="65"/>
        <end position="238"/>
    </location>
</feature>
<comment type="caution">
    <text evidence="16">The sequence shown here is derived from an EMBL/GenBank/DDBJ whole genome shotgun (WGS) entry which is preliminary data.</text>
</comment>
<evidence type="ECO:0000256" key="14">
    <source>
        <dbReference type="SAM" id="MobiDB-lite"/>
    </source>
</evidence>
<organism evidence="16 17">
    <name type="scientific">Exophiala bonariae</name>
    <dbReference type="NCBI Taxonomy" id="1690606"/>
    <lineage>
        <taxon>Eukaryota</taxon>
        <taxon>Fungi</taxon>
        <taxon>Dikarya</taxon>
        <taxon>Ascomycota</taxon>
        <taxon>Pezizomycotina</taxon>
        <taxon>Eurotiomycetes</taxon>
        <taxon>Chaetothyriomycetidae</taxon>
        <taxon>Chaetothyriales</taxon>
        <taxon>Herpotrichiellaceae</taxon>
        <taxon>Exophiala</taxon>
    </lineage>
</organism>
<reference evidence="16 17" key="1">
    <citation type="submission" date="2023-08" db="EMBL/GenBank/DDBJ databases">
        <title>Black Yeasts Isolated from many extreme environments.</title>
        <authorList>
            <person name="Coleine C."/>
            <person name="Stajich J.E."/>
            <person name="Selbmann L."/>
        </authorList>
    </citation>
    <scope>NUCLEOTIDE SEQUENCE [LARGE SCALE GENOMIC DNA]</scope>
    <source>
        <strain evidence="16 17">CCFEE 5792</strain>
    </source>
</reference>
<dbReference type="EMBL" id="JAVRRD010000015">
    <property type="protein sequence ID" value="KAK5051440.1"/>
    <property type="molecule type" value="Genomic_DNA"/>
</dbReference>
<keyword evidence="7" id="KW-1015">Disulfide bond</keyword>
<feature type="region of interest" description="Disordered" evidence="14">
    <location>
        <begin position="1"/>
        <end position="81"/>
    </location>
</feature>
<accession>A0AAV9NBH1</accession>